<feature type="region of interest" description="Disordered" evidence="1">
    <location>
        <begin position="1"/>
        <end position="46"/>
    </location>
</feature>
<feature type="compositionally biased region" description="Polar residues" evidence="1">
    <location>
        <begin position="132"/>
        <end position="147"/>
    </location>
</feature>
<reference evidence="2" key="2">
    <citation type="journal article" date="2023" name="Int. J. Mol. Sci.">
        <title>De Novo Assembly and Annotation of 11 Diverse Shrub Willow (Salix) Genomes Reveals Novel Gene Organization in Sex-Linked Regions.</title>
        <authorList>
            <person name="Hyden B."/>
            <person name="Feng K."/>
            <person name="Yates T.B."/>
            <person name="Jawdy S."/>
            <person name="Cereghino C."/>
            <person name="Smart L.B."/>
            <person name="Muchero W."/>
        </authorList>
    </citation>
    <scope>NUCLEOTIDE SEQUENCE</scope>
    <source>
        <tissue evidence="2">Shoot tip</tissue>
    </source>
</reference>
<dbReference type="Proteomes" id="UP001141253">
    <property type="component" value="Chromosome 14"/>
</dbReference>
<sequence>MVAGEIKNGSAAFSWADEVEKEEEEQARFQEHQKQKPNPFGSARPREVVLQEKGIDWRKFDFDCQLPSHIRQLDDPKEKIPVSAAPGIDRIHSETPSNLSESGFHYYLHESGKGQQDFKNKRPLKPEKENASHQQGSQRAEQGSQFKENYANFKLGKSAVNGKNSRKTAASRIQHSDSAIERPSKNRQEDYGVSHEIRQSLTNHSCAVGTNIKQKNGLERPVARDQMAQKFSLMLNRQERHGTKDWWQKKKWRQDEGY</sequence>
<dbReference type="InterPro" id="IPR010433">
    <property type="entry name" value="EIF-4B_pln"/>
</dbReference>
<feature type="region of interest" description="Disordered" evidence="1">
    <location>
        <begin position="73"/>
        <end position="193"/>
    </location>
</feature>
<comment type="caution">
    <text evidence="2">The sequence shown here is derived from an EMBL/GenBank/DDBJ whole genome shotgun (WGS) entry which is preliminary data.</text>
</comment>
<feature type="region of interest" description="Disordered" evidence="1">
    <location>
        <begin position="238"/>
        <end position="258"/>
    </location>
</feature>
<evidence type="ECO:0000256" key="1">
    <source>
        <dbReference type="SAM" id="MobiDB-lite"/>
    </source>
</evidence>
<reference evidence="2" key="1">
    <citation type="submission" date="2022-10" db="EMBL/GenBank/DDBJ databases">
        <authorList>
            <person name="Hyden B.L."/>
            <person name="Feng K."/>
            <person name="Yates T."/>
            <person name="Jawdy S."/>
            <person name="Smart L.B."/>
            <person name="Muchero W."/>
        </authorList>
    </citation>
    <scope>NUCLEOTIDE SEQUENCE</scope>
    <source>
        <tissue evidence="2">Shoot tip</tissue>
    </source>
</reference>
<dbReference type="Pfam" id="PF06273">
    <property type="entry name" value="eIF-4B"/>
    <property type="match status" value="1"/>
</dbReference>
<feature type="compositionally biased region" description="Basic and acidic residues" evidence="1">
    <location>
        <begin position="107"/>
        <end position="131"/>
    </location>
</feature>
<name>A0ABQ9A995_9ROSI</name>
<dbReference type="PANTHER" id="PTHR32091">
    <property type="entry name" value="EUKARYOTIC TRANSLATION INITIATION FACTOR 4B"/>
    <property type="match status" value="1"/>
</dbReference>
<organism evidence="2 3">
    <name type="scientific">Salix suchowensis</name>
    <dbReference type="NCBI Taxonomy" id="1278906"/>
    <lineage>
        <taxon>Eukaryota</taxon>
        <taxon>Viridiplantae</taxon>
        <taxon>Streptophyta</taxon>
        <taxon>Embryophyta</taxon>
        <taxon>Tracheophyta</taxon>
        <taxon>Spermatophyta</taxon>
        <taxon>Magnoliopsida</taxon>
        <taxon>eudicotyledons</taxon>
        <taxon>Gunneridae</taxon>
        <taxon>Pentapetalae</taxon>
        <taxon>rosids</taxon>
        <taxon>fabids</taxon>
        <taxon>Malpighiales</taxon>
        <taxon>Salicaceae</taxon>
        <taxon>Saliceae</taxon>
        <taxon>Salix</taxon>
    </lineage>
</organism>
<keyword evidence="3" id="KW-1185">Reference proteome</keyword>
<feature type="compositionally biased region" description="Polar residues" evidence="1">
    <location>
        <begin position="161"/>
        <end position="173"/>
    </location>
</feature>
<evidence type="ECO:0000313" key="2">
    <source>
        <dbReference type="EMBL" id="KAJ6329068.1"/>
    </source>
</evidence>
<dbReference type="PANTHER" id="PTHR32091:SF24">
    <property type="entry name" value="DUF4005 DOMAIN-CONTAINING PROTEIN"/>
    <property type="match status" value="1"/>
</dbReference>
<proteinExistence type="predicted"/>
<feature type="compositionally biased region" description="Basic and acidic residues" evidence="1">
    <location>
        <begin position="174"/>
        <end position="193"/>
    </location>
</feature>
<gene>
    <name evidence="2" type="ORF">OIU77_010692</name>
</gene>
<accession>A0ABQ9A995</accession>
<dbReference type="EMBL" id="JAPFFI010000022">
    <property type="protein sequence ID" value="KAJ6329068.1"/>
    <property type="molecule type" value="Genomic_DNA"/>
</dbReference>
<protein>
    <submittedName>
        <fullName evidence="2">Uncharacterized protein</fullName>
    </submittedName>
</protein>
<evidence type="ECO:0000313" key="3">
    <source>
        <dbReference type="Proteomes" id="UP001141253"/>
    </source>
</evidence>